<protein>
    <submittedName>
        <fullName evidence="7">Crp/Fnr family transcriptional regulator</fullName>
    </submittedName>
</protein>
<dbReference type="EMBL" id="JBHSMI010000052">
    <property type="protein sequence ID" value="MFC5405991.1"/>
    <property type="molecule type" value="Genomic_DNA"/>
</dbReference>
<evidence type="ECO:0000256" key="3">
    <source>
        <dbReference type="ARBA" id="ARBA00023159"/>
    </source>
</evidence>
<dbReference type="InterPro" id="IPR000595">
    <property type="entry name" value="cNMP-bd_dom"/>
</dbReference>
<evidence type="ECO:0000256" key="4">
    <source>
        <dbReference type="ARBA" id="ARBA00023163"/>
    </source>
</evidence>
<dbReference type="InterPro" id="IPR014710">
    <property type="entry name" value="RmlC-like_jellyroll"/>
</dbReference>
<evidence type="ECO:0000313" key="8">
    <source>
        <dbReference type="Proteomes" id="UP001596113"/>
    </source>
</evidence>
<keyword evidence="2" id="KW-0238">DNA-binding</keyword>
<feature type="domain" description="Cyclic nucleotide-binding" evidence="5">
    <location>
        <begin position="51"/>
        <end position="154"/>
    </location>
</feature>
<keyword evidence="1" id="KW-0805">Transcription regulation</keyword>
<dbReference type="SMART" id="SM00419">
    <property type="entry name" value="HTH_CRP"/>
    <property type="match status" value="1"/>
</dbReference>
<dbReference type="InterPro" id="IPR036390">
    <property type="entry name" value="WH_DNA-bd_sf"/>
</dbReference>
<proteinExistence type="predicted"/>
<dbReference type="RefSeq" id="WP_378137775.1">
    <property type="nucleotide sequence ID" value="NZ_JBHSMI010000052.1"/>
</dbReference>
<comment type="caution">
    <text evidence="7">The sequence shown here is derived from an EMBL/GenBank/DDBJ whole genome shotgun (WGS) entry which is preliminary data.</text>
</comment>
<dbReference type="InterPro" id="IPR050397">
    <property type="entry name" value="Env_Response_Regulators"/>
</dbReference>
<dbReference type="Pfam" id="PF13545">
    <property type="entry name" value="HTH_Crp_2"/>
    <property type="match status" value="1"/>
</dbReference>
<dbReference type="InterPro" id="IPR036388">
    <property type="entry name" value="WH-like_DNA-bd_sf"/>
</dbReference>
<dbReference type="SUPFAM" id="SSF46785">
    <property type="entry name" value="Winged helix' DNA-binding domain"/>
    <property type="match status" value="1"/>
</dbReference>
<dbReference type="Gene3D" id="1.10.10.10">
    <property type="entry name" value="Winged helix-like DNA-binding domain superfamily/Winged helix DNA-binding domain"/>
    <property type="match status" value="1"/>
</dbReference>
<evidence type="ECO:0000259" key="6">
    <source>
        <dbReference type="PROSITE" id="PS51063"/>
    </source>
</evidence>
<dbReference type="PANTHER" id="PTHR24567:SF74">
    <property type="entry name" value="HTH-TYPE TRANSCRIPTIONAL REGULATOR ARCR"/>
    <property type="match status" value="1"/>
</dbReference>
<dbReference type="Proteomes" id="UP001596113">
    <property type="component" value="Unassembled WGS sequence"/>
</dbReference>
<evidence type="ECO:0000256" key="2">
    <source>
        <dbReference type="ARBA" id="ARBA00023125"/>
    </source>
</evidence>
<keyword evidence="3" id="KW-0010">Activator</keyword>
<keyword evidence="4" id="KW-0804">Transcription</keyword>
<name>A0ABW0I0R1_9BACL</name>
<dbReference type="InterPro" id="IPR018335">
    <property type="entry name" value="Tscrpt_reg_HTH_Crp-type_CS"/>
</dbReference>
<dbReference type="InterPro" id="IPR012318">
    <property type="entry name" value="HTH_CRP"/>
</dbReference>
<dbReference type="Pfam" id="PF00027">
    <property type="entry name" value="cNMP_binding"/>
    <property type="match status" value="1"/>
</dbReference>
<dbReference type="CDD" id="cd00092">
    <property type="entry name" value="HTH_CRP"/>
    <property type="match status" value="1"/>
</dbReference>
<organism evidence="7 8">
    <name type="scientific">Cohnella soli</name>
    <dbReference type="NCBI Taxonomy" id="425005"/>
    <lineage>
        <taxon>Bacteria</taxon>
        <taxon>Bacillati</taxon>
        <taxon>Bacillota</taxon>
        <taxon>Bacilli</taxon>
        <taxon>Bacillales</taxon>
        <taxon>Paenibacillaceae</taxon>
        <taxon>Cohnella</taxon>
    </lineage>
</organism>
<gene>
    <name evidence="7" type="ORF">ACFPOF_24885</name>
</gene>
<dbReference type="PROSITE" id="PS00042">
    <property type="entry name" value="HTH_CRP_1"/>
    <property type="match status" value="1"/>
</dbReference>
<feature type="domain" description="HTH crp-type" evidence="6">
    <location>
        <begin position="185"/>
        <end position="258"/>
    </location>
</feature>
<dbReference type="InterPro" id="IPR018490">
    <property type="entry name" value="cNMP-bd_dom_sf"/>
</dbReference>
<accession>A0ABW0I0R1</accession>
<keyword evidence="8" id="KW-1185">Reference proteome</keyword>
<dbReference type="CDD" id="cd00038">
    <property type="entry name" value="CAP_ED"/>
    <property type="match status" value="1"/>
</dbReference>
<dbReference type="PRINTS" id="PR00034">
    <property type="entry name" value="HTHCRP"/>
</dbReference>
<dbReference type="Gene3D" id="2.60.120.10">
    <property type="entry name" value="Jelly Rolls"/>
    <property type="match status" value="1"/>
</dbReference>
<evidence type="ECO:0000256" key="1">
    <source>
        <dbReference type="ARBA" id="ARBA00023015"/>
    </source>
</evidence>
<reference evidence="8" key="1">
    <citation type="journal article" date="2019" name="Int. J. Syst. Evol. Microbiol.">
        <title>The Global Catalogue of Microorganisms (GCM) 10K type strain sequencing project: providing services to taxonomists for standard genome sequencing and annotation.</title>
        <authorList>
            <consortium name="The Broad Institute Genomics Platform"/>
            <consortium name="The Broad Institute Genome Sequencing Center for Infectious Disease"/>
            <person name="Wu L."/>
            <person name="Ma J."/>
        </authorList>
    </citation>
    <scope>NUCLEOTIDE SEQUENCE [LARGE SCALE GENOMIC DNA]</scope>
    <source>
        <strain evidence="8">CGMCC 1.18575</strain>
    </source>
</reference>
<dbReference type="SMART" id="SM00100">
    <property type="entry name" value="cNMP"/>
    <property type="match status" value="1"/>
</dbReference>
<dbReference type="PROSITE" id="PS50042">
    <property type="entry name" value="CNMP_BINDING_3"/>
    <property type="match status" value="1"/>
</dbReference>
<evidence type="ECO:0000313" key="7">
    <source>
        <dbReference type="EMBL" id="MFC5405991.1"/>
    </source>
</evidence>
<sequence length="279" mass="31150">MFRKFPDNESCSHNVTLKVSEAKELDAVTVTMPTMSARRVQNECPMNPMGLKQFFLPEQFERLRKLMVPVRAAAGSYLILEGDPTGKLYYVISGTVKLRKSTEDGKTFLLSLLQSDDLLYESSDETNLTHSFSAEVSEDAELGVLYWSEFEALLSRDGDFAIRFMKWLALSHRATKSKFRDLLLYGKPGALASTLIRLANSYGIACADGIRISVKLTNAEIADFIGTTRESVNRMLNGLKEDDIIDVKNGRIVIRELSALRAICNCPDCPGCAKEICRI</sequence>
<dbReference type="SUPFAM" id="SSF51206">
    <property type="entry name" value="cAMP-binding domain-like"/>
    <property type="match status" value="1"/>
</dbReference>
<evidence type="ECO:0000259" key="5">
    <source>
        <dbReference type="PROSITE" id="PS50042"/>
    </source>
</evidence>
<dbReference type="PROSITE" id="PS51063">
    <property type="entry name" value="HTH_CRP_2"/>
    <property type="match status" value="1"/>
</dbReference>
<dbReference type="PANTHER" id="PTHR24567">
    <property type="entry name" value="CRP FAMILY TRANSCRIPTIONAL REGULATORY PROTEIN"/>
    <property type="match status" value="1"/>
</dbReference>